<keyword evidence="2" id="KW-1185">Reference proteome</keyword>
<dbReference type="AlphaFoldDB" id="A0A8D2E5L1"/>
<reference evidence="1" key="3">
    <citation type="submission" date="2025-09" db="UniProtKB">
        <authorList>
            <consortium name="Ensembl"/>
        </authorList>
    </citation>
    <scope>IDENTIFICATION</scope>
</reference>
<reference evidence="1" key="2">
    <citation type="submission" date="2025-08" db="UniProtKB">
        <authorList>
            <consortium name="Ensembl"/>
        </authorList>
    </citation>
    <scope>IDENTIFICATION</scope>
</reference>
<dbReference type="Ensembl" id="ENSTGET00000000711.1">
    <property type="protein sequence ID" value="ENSTGEP00000000533.1"/>
    <property type="gene ID" value="ENSTGEG00000000539.1"/>
</dbReference>
<name>A0A8D2E5L1_THEGE</name>
<sequence>MLGNAQISHCEYTFTTLTGGPTGLIHYNIVCHNCLPPCSPDQPTPAFSLKQLLLLAEAETAPPPPLFFFHLHVSSLIVYVHELSVYLYILSLYPF</sequence>
<proteinExistence type="predicted"/>
<accession>A0A8D2E5L1</accession>
<protein>
    <submittedName>
        <fullName evidence="1">Uncharacterized protein</fullName>
    </submittedName>
</protein>
<evidence type="ECO:0000313" key="1">
    <source>
        <dbReference type="Ensembl" id="ENSTGEP00000000533.1"/>
    </source>
</evidence>
<reference evidence="1" key="1">
    <citation type="submission" date="2018-05" db="EMBL/GenBank/DDBJ databases">
        <title>Whole genome of Theropithecus gelada.</title>
        <authorList>
            <person name="Chiou K.L."/>
            <person name="Snyder-Mackler N."/>
        </authorList>
    </citation>
    <scope>NUCLEOTIDE SEQUENCE [LARGE SCALE GENOMIC DNA]</scope>
</reference>
<organism evidence="1 2">
    <name type="scientific">Theropithecus gelada</name>
    <name type="common">Gelada baboon</name>
    <dbReference type="NCBI Taxonomy" id="9565"/>
    <lineage>
        <taxon>Eukaryota</taxon>
        <taxon>Metazoa</taxon>
        <taxon>Chordata</taxon>
        <taxon>Craniata</taxon>
        <taxon>Vertebrata</taxon>
        <taxon>Euteleostomi</taxon>
        <taxon>Mammalia</taxon>
        <taxon>Eutheria</taxon>
        <taxon>Euarchontoglires</taxon>
        <taxon>Primates</taxon>
        <taxon>Haplorrhini</taxon>
        <taxon>Catarrhini</taxon>
        <taxon>Cercopithecidae</taxon>
        <taxon>Cercopithecinae</taxon>
        <taxon>Theropithecus</taxon>
    </lineage>
</organism>
<dbReference type="Proteomes" id="UP000694411">
    <property type="component" value="Chromosome 5"/>
</dbReference>
<evidence type="ECO:0000313" key="2">
    <source>
        <dbReference type="Proteomes" id="UP000694411"/>
    </source>
</evidence>